<keyword evidence="6" id="KW-1185">Reference proteome</keyword>
<dbReference type="InterPro" id="IPR034981">
    <property type="entry name" value="Imelysin-like_EfeO/Algp7"/>
</dbReference>
<evidence type="ECO:0000256" key="1">
    <source>
        <dbReference type="ARBA" id="ARBA00004196"/>
    </source>
</evidence>
<dbReference type="Pfam" id="PF09375">
    <property type="entry name" value="Peptidase_M75"/>
    <property type="match status" value="1"/>
</dbReference>
<dbReference type="EMBL" id="FOAZ01000012">
    <property type="protein sequence ID" value="SEL72464.1"/>
    <property type="molecule type" value="Genomic_DNA"/>
</dbReference>
<dbReference type="InterPro" id="IPR018976">
    <property type="entry name" value="Imelysin-like"/>
</dbReference>
<evidence type="ECO:0000259" key="4">
    <source>
        <dbReference type="Pfam" id="PF09375"/>
    </source>
</evidence>
<dbReference type="GO" id="GO:0030313">
    <property type="term" value="C:cell envelope"/>
    <property type="evidence" value="ECO:0007669"/>
    <property type="project" value="UniProtKB-SubCell"/>
</dbReference>
<dbReference type="CDD" id="cd14656">
    <property type="entry name" value="Imelysin-like_EfeO"/>
    <property type="match status" value="1"/>
</dbReference>
<evidence type="ECO:0000256" key="3">
    <source>
        <dbReference type="ARBA" id="ARBA00022729"/>
    </source>
</evidence>
<dbReference type="PANTHER" id="PTHR39192">
    <property type="entry name" value="IRON UPTAKE SYSTEM COMPONENT EFEO"/>
    <property type="match status" value="1"/>
</dbReference>
<evidence type="ECO:0000313" key="6">
    <source>
        <dbReference type="Proteomes" id="UP000183015"/>
    </source>
</evidence>
<dbReference type="Gene3D" id="1.20.1420.20">
    <property type="entry name" value="M75 peptidase, HXXE motif"/>
    <property type="match status" value="1"/>
</dbReference>
<protein>
    <submittedName>
        <fullName evidence="5">Iron uptake system component EfeO</fullName>
    </submittedName>
</protein>
<keyword evidence="3" id="KW-0732">Signal</keyword>
<sequence>MPYASPPVERTSALPRLPVVERVRRTTALAAAAALALTGAAVWQLAGGAQKSPGAEAAQDDGYAVLPHTSVGTSPGGCGQGWTSGRSGLQVFDVTNRGISPADVQLVEPGTGAVLGEVEGLAPNRSRPLLVRLAAGSYAFRCLQSDTDAVSGPTVRVTGSGAGTPAVVPVTQQDLIPVALAYQKWVASQLPGLVSDVAALHGAVASGDLAGAKQRWLTAHLAYERLGAAYGAFGDVDDEINGPRHHDTGFHGVEYGLWHGGTTTGLESVAAKLLSDVQGLAASWPKVQLDPAVLGVRAHEIVENAIEFELSGRTDYGSGSNLATVGANLDGTTEVLTLLRPLLSSRVPMPQIDTAMAAARAQLTADGAVPLGALTQEQREKLNAAFGDLVEQLAPIAAVLDVRRTQ</sequence>
<dbReference type="InterPro" id="IPR038352">
    <property type="entry name" value="Imelysin_sf"/>
</dbReference>
<dbReference type="PANTHER" id="PTHR39192:SF1">
    <property type="entry name" value="IRON UPTAKE SYSTEM COMPONENT EFEO"/>
    <property type="match status" value="1"/>
</dbReference>
<evidence type="ECO:0000256" key="2">
    <source>
        <dbReference type="ARBA" id="ARBA00005989"/>
    </source>
</evidence>
<gene>
    <name evidence="5" type="ORF">SAMN05414137_11236</name>
</gene>
<proteinExistence type="inferred from homology"/>
<dbReference type="InterPro" id="IPR050894">
    <property type="entry name" value="EfeM/EfeO_iron_uptake"/>
</dbReference>
<feature type="domain" description="Imelysin-like" evidence="4">
    <location>
        <begin position="181"/>
        <end position="395"/>
    </location>
</feature>
<evidence type="ECO:0000313" key="5">
    <source>
        <dbReference type="EMBL" id="SEL72464.1"/>
    </source>
</evidence>
<name>A0A1H7SL70_STRJI</name>
<organism evidence="5 6">
    <name type="scientific">Streptacidiphilus jiangxiensis</name>
    <dbReference type="NCBI Taxonomy" id="235985"/>
    <lineage>
        <taxon>Bacteria</taxon>
        <taxon>Bacillati</taxon>
        <taxon>Actinomycetota</taxon>
        <taxon>Actinomycetes</taxon>
        <taxon>Kitasatosporales</taxon>
        <taxon>Streptomycetaceae</taxon>
        <taxon>Streptacidiphilus</taxon>
    </lineage>
</organism>
<comment type="subcellular location">
    <subcellularLocation>
        <location evidence="1">Cell envelope</location>
    </subcellularLocation>
</comment>
<comment type="similarity">
    <text evidence="2">Belongs to the EfeM/EfeO family.</text>
</comment>
<dbReference type="STRING" id="235985.SAMN05414137_11236"/>
<dbReference type="AlphaFoldDB" id="A0A1H7SL70"/>
<dbReference type="eggNOG" id="COG2822">
    <property type="taxonomic scope" value="Bacteria"/>
</dbReference>
<accession>A0A1H7SL70</accession>
<dbReference type="Proteomes" id="UP000183015">
    <property type="component" value="Unassembled WGS sequence"/>
</dbReference>
<reference evidence="6" key="1">
    <citation type="submission" date="2016-10" db="EMBL/GenBank/DDBJ databases">
        <authorList>
            <person name="Varghese N."/>
        </authorList>
    </citation>
    <scope>NUCLEOTIDE SEQUENCE [LARGE SCALE GENOMIC DNA]</scope>
    <source>
        <strain evidence="6">DSM 45096 / BCRC 16803 / CGMCC 4.1857 / CIP 109030 / JCM 12277 / KCTC 19219 / NBRC 100920 / 33214</strain>
    </source>
</reference>